<dbReference type="InterPro" id="IPR037069">
    <property type="entry name" value="AcylCoA_DH/ox_N_sf"/>
</dbReference>
<sequence length="382" mass="42153">MKELKIRSVHLSDKVEILRGEVRSFLKAEREAGHFTPHCDSWLSGYDANFSRKLGQQNWLGMTWPKMYGGQEKSAFERYVVMEELLAAGAPVAAHWFADRQTGPLFLRYGTEEQKKEFLPAIASGELYFAIGLSEPNSGSDLASISTTAKKVDGGWNINGSKVWTSGAHHAHFMVTLCRTSARTENRHEGLSQLIVDLSTPGVSVRPIRIMTGEHHFNEVIMEDVFVADQRVVGEIGDGWKQSMAELAFERSGPERFLSTFPLLNELFQILQEEGANERASTAIGELVVRLVTLREMSLGVADLLEKGVSPDVTAALVKDLGTRFETEIAEVARQVVTTPAALQPRFKTLFAKALLHSPGFSLRGGTTEILRGIVAKGVGIR</sequence>
<dbReference type="PANTHER" id="PTHR43292">
    <property type="entry name" value="ACYL-COA DEHYDROGENASE"/>
    <property type="match status" value="1"/>
</dbReference>
<dbReference type="SUPFAM" id="SSF56645">
    <property type="entry name" value="Acyl-CoA dehydrogenase NM domain-like"/>
    <property type="match status" value="1"/>
</dbReference>
<dbReference type="Pfam" id="PF00441">
    <property type="entry name" value="Acyl-CoA_dh_1"/>
    <property type="match status" value="1"/>
</dbReference>
<dbReference type="InterPro" id="IPR009100">
    <property type="entry name" value="AcylCoA_DH/oxidase_NM_dom_sf"/>
</dbReference>
<comment type="caution">
    <text evidence="10">The sequence shown here is derived from an EMBL/GenBank/DDBJ whole genome shotgun (WGS) entry which is preliminary data.</text>
</comment>
<evidence type="ECO:0000259" key="7">
    <source>
        <dbReference type="Pfam" id="PF00441"/>
    </source>
</evidence>
<protein>
    <submittedName>
        <fullName evidence="10">Alkylation response protein AidB-like acyl-CoA dehydrogenase</fullName>
    </submittedName>
</protein>
<reference evidence="10 11" key="1">
    <citation type="submission" date="2021-01" db="EMBL/GenBank/DDBJ databases">
        <title>Genomic Encyclopedia of Type Strains, Phase IV (KMG-IV): sequencing the most valuable type-strain genomes for metagenomic binning, comparative biology and taxonomic classification.</title>
        <authorList>
            <person name="Goeker M."/>
        </authorList>
    </citation>
    <scope>NUCLEOTIDE SEQUENCE [LARGE SCALE GENOMIC DNA]</scope>
    <source>
        <strain evidence="10 11">DSM 24834</strain>
    </source>
</reference>
<dbReference type="InterPro" id="IPR006089">
    <property type="entry name" value="Acyl-CoA_DH_CS"/>
</dbReference>
<dbReference type="Pfam" id="PF02770">
    <property type="entry name" value="Acyl-CoA_dh_M"/>
    <property type="match status" value="1"/>
</dbReference>
<evidence type="ECO:0000256" key="6">
    <source>
        <dbReference type="RuleBase" id="RU362125"/>
    </source>
</evidence>
<keyword evidence="5 6" id="KW-0560">Oxidoreductase</keyword>
<keyword evidence="3 6" id="KW-0285">Flavoprotein</keyword>
<dbReference type="Gene3D" id="1.10.540.10">
    <property type="entry name" value="Acyl-CoA dehydrogenase/oxidase, N-terminal domain"/>
    <property type="match status" value="1"/>
</dbReference>
<dbReference type="InterPro" id="IPR046373">
    <property type="entry name" value="Acyl-CoA_Oxase/DH_mid-dom_sf"/>
</dbReference>
<evidence type="ECO:0000256" key="3">
    <source>
        <dbReference type="ARBA" id="ARBA00022630"/>
    </source>
</evidence>
<dbReference type="EMBL" id="JAFBDZ010000001">
    <property type="protein sequence ID" value="MBM7583569.1"/>
    <property type="molecule type" value="Genomic_DNA"/>
</dbReference>
<dbReference type="RefSeq" id="WP_205167836.1">
    <property type="nucleotide sequence ID" value="NZ_JAFBDZ010000001.1"/>
</dbReference>
<evidence type="ECO:0000313" key="11">
    <source>
        <dbReference type="Proteomes" id="UP001646157"/>
    </source>
</evidence>
<evidence type="ECO:0000259" key="8">
    <source>
        <dbReference type="Pfam" id="PF02770"/>
    </source>
</evidence>
<dbReference type="Pfam" id="PF02771">
    <property type="entry name" value="Acyl-CoA_dh_N"/>
    <property type="match status" value="1"/>
</dbReference>
<evidence type="ECO:0000256" key="4">
    <source>
        <dbReference type="ARBA" id="ARBA00022827"/>
    </source>
</evidence>
<dbReference type="PANTHER" id="PTHR43292:SF4">
    <property type="entry name" value="ACYL-COA DEHYDROGENASE FADE34"/>
    <property type="match status" value="1"/>
</dbReference>
<dbReference type="InterPro" id="IPR036250">
    <property type="entry name" value="AcylCo_DH-like_C"/>
</dbReference>
<accession>A0ABS2N6W8</accession>
<feature type="domain" description="Acyl-CoA dehydrogenase/oxidase N-terminal" evidence="9">
    <location>
        <begin position="14"/>
        <end position="126"/>
    </location>
</feature>
<dbReference type="SUPFAM" id="SSF47203">
    <property type="entry name" value="Acyl-CoA dehydrogenase C-terminal domain-like"/>
    <property type="match status" value="1"/>
</dbReference>
<dbReference type="Gene3D" id="2.40.110.10">
    <property type="entry name" value="Butyryl-CoA Dehydrogenase, subunit A, domain 2"/>
    <property type="match status" value="1"/>
</dbReference>
<gene>
    <name evidence="10" type="ORF">JOC86_000106</name>
</gene>
<proteinExistence type="inferred from homology"/>
<evidence type="ECO:0000256" key="5">
    <source>
        <dbReference type="ARBA" id="ARBA00023002"/>
    </source>
</evidence>
<name>A0ABS2N6W8_9BACI</name>
<keyword evidence="4 6" id="KW-0274">FAD</keyword>
<dbReference type="InterPro" id="IPR006091">
    <property type="entry name" value="Acyl-CoA_Oxase/DH_mid-dom"/>
</dbReference>
<feature type="domain" description="Acyl-CoA oxidase/dehydrogenase middle" evidence="8">
    <location>
        <begin position="130"/>
        <end position="225"/>
    </location>
</feature>
<feature type="domain" description="Acyl-CoA dehydrogenase/oxidase C-terminal" evidence="7">
    <location>
        <begin position="238"/>
        <end position="379"/>
    </location>
</feature>
<evidence type="ECO:0000256" key="1">
    <source>
        <dbReference type="ARBA" id="ARBA00001974"/>
    </source>
</evidence>
<comment type="cofactor">
    <cofactor evidence="1 6">
        <name>FAD</name>
        <dbReference type="ChEBI" id="CHEBI:57692"/>
    </cofactor>
</comment>
<keyword evidence="11" id="KW-1185">Reference proteome</keyword>
<evidence type="ECO:0000256" key="2">
    <source>
        <dbReference type="ARBA" id="ARBA00009347"/>
    </source>
</evidence>
<evidence type="ECO:0000259" key="9">
    <source>
        <dbReference type="Pfam" id="PF02771"/>
    </source>
</evidence>
<dbReference type="InterPro" id="IPR052161">
    <property type="entry name" value="Mycobact_Acyl-CoA_DH"/>
</dbReference>
<dbReference type="Gene3D" id="1.20.140.10">
    <property type="entry name" value="Butyryl-CoA Dehydrogenase, subunit A, domain 3"/>
    <property type="match status" value="1"/>
</dbReference>
<dbReference type="Proteomes" id="UP001646157">
    <property type="component" value="Unassembled WGS sequence"/>
</dbReference>
<dbReference type="InterPro" id="IPR009075">
    <property type="entry name" value="AcylCo_DH/oxidase_C"/>
</dbReference>
<comment type="similarity">
    <text evidence="2 6">Belongs to the acyl-CoA dehydrogenase family.</text>
</comment>
<organism evidence="10 11">
    <name type="scientific">Rossellomorea pakistanensis</name>
    <dbReference type="NCBI Taxonomy" id="992288"/>
    <lineage>
        <taxon>Bacteria</taxon>
        <taxon>Bacillati</taxon>
        <taxon>Bacillota</taxon>
        <taxon>Bacilli</taxon>
        <taxon>Bacillales</taxon>
        <taxon>Bacillaceae</taxon>
        <taxon>Rossellomorea</taxon>
    </lineage>
</organism>
<dbReference type="PROSITE" id="PS00072">
    <property type="entry name" value="ACYL_COA_DH_1"/>
    <property type="match status" value="1"/>
</dbReference>
<evidence type="ECO:0000313" key="10">
    <source>
        <dbReference type="EMBL" id="MBM7583569.1"/>
    </source>
</evidence>
<dbReference type="InterPro" id="IPR013786">
    <property type="entry name" value="AcylCoA_DH/ox_N"/>
</dbReference>